<name>A0ABP7M1K2_9GAMM</name>
<feature type="domain" description="General secretion pathway GspH" evidence="11">
    <location>
        <begin position="28"/>
        <end position="140"/>
    </location>
</feature>
<reference evidence="13" key="1">
    <citation type="journal article" date="2019" name="Int. J. Syst. Evol. Microbiol.">
        <title>The Global Catalogue of Microorganisms (GCM) 10K type strain sequencing project: providing services to taxonomists for standard genome sequencing and annotation.</title>
        <authorList>
            <consortium name="The Broad Institute Genomics Platform"/>
            <consortium name="The Broad Institute Genome Sequencing Center for Infectious Disease"/>
            <person name="Wu L."/>
            <person name="Ma J."/>
        </authorList>
    </citation>
    <scope>NUCLEOTIDE SEQUENCE [LARGE SCALE GENOMIC DNA]</scope>
    <source>
        <strain evidence="13">JCM 17551</strain>
    </source>
</reference>
<evidence type="ECO:0000256" key="5">
    <source>
        <dbReference type="ARBA" id="ARBA00022519"/>
    </source>
</evidence>
<evidence type="ECO:0000256" key="8">
    <source>
        <dbReference type="ARBA" id="ARBA00023136"/>
    </source>
</evidence>
<proteinExistence type="inferred from homology"/>
<gene>
    <name evidence="12" type="ORF">GCM10022277_04560</name>
</gene>
<evidence type="ECO:0000256" key="4">
    <source>
        <dbReference type="ARBA" id="ARBA00022481"/>
    </source>
</evidence>
<evidence type="ECO:0000256" key="6">
    <source>
        <dbReference type="ARBA" id="ARBA00022692"/>
    </source>
</evidence>
<keyword evidence="7" id="KW-1133">Transmembrane helix</keyword>
<organism evidence="12 13">
    <name type="scientific">Litoribacillus peritrichatus</name>
    <dbReference type="NCBI Taxonomy" id="718191"/>
    <lineage>
        <taxon>Bacteria</taxon>
        <taxon>Pseudomonadati</taxon>
        <taxon>Pseudomonadota</taxon>
        <taxon>Gammaproteobacteria</taxon>
        <taxon>Oceanospirillales</taxon>
        <taxon>Oceanospirillaceae</taxon>
        <taxon>Litoribacillus</taxon>
    </lineage>
</organism>
<sequence length="152" mass="16582">MAVTSVLFTVAWSALRNYIPNEDVRQVALQLQTGLLMARSEAVKTSNNVYLTASANGYIDGWAISTNQARTFEDCVTSANSDCVFVYQNDRPISFSGEVAQVVYDRQGRLPLGNNLDVEVCDGDESSYVTKRTVVVNSSGFPKIIAEGDCLP</sequence>
<evidence type="ECO:0000256" key="1">
    <source>
        <dbReference type="ARBA" id="ARBA00004377"/>
    </source>
</evidence>
<keyword evidence="8" id="KW-0472">Membrane</keyword>
<keyword evidence="13" id="KW-1185">Reference proteome</keyword>
<evidence type="ECO:0000259" key="11">
    <source>
        <dbReference type="Pfam" id="PF12019"/>
    </source>
</evidence>
<comment type="subcellular location">
    <subcellularLocation>
        <location evidence="1">Cell inner membrane</location>
        <topology evidence="1">Single-pass membrane protein</topology>
    </subcellularLocation>
</comment>
<dbReference type="InterPro" id="IPR045584">
    <property type="entry name" value="Pilin-like"/>
</dbReference>
<keyword evidence="5" id="KW-0997">Cell inner membrane</keyword>
<dbReference type="Gene3D" id="3.55.40.10">
    <property type="entry name" value="minor pseudopilin epsh domain"/>
    <property type="match status" value="1"/>
</dbReference>
<evidence type="ECO:0000256" key="2">
    <source>
        <dbReference type="ARBA" id="ARBA00021549"/>
    </source>
</evidence>
<comment type="similarity">
    <text evidence="9">Belongs to the GSP H family.</text>
</comment>
<comment type="caution">
    <text evidence="12">The sequence shown here is derived from an EMBL/GenBank/DDBJ whole genome shotgun (WGS) entry which is preliminary data.</text>
</comment>
<keyword evidence="4" id="KW-0488">Methylation</keyword>
<evidence type="ECO:0000256" key="10">
    <source>
        <dbReference type="ARBA" id="ARBA00030775"/>
    </source>
</evidence>
<dbReference type="InterPro" id="IPR022346">
    <property type="entry name" value="T2SS_GspH"/>
</dbReference>
<evidence type="ECO:0000256" key="3">
    <source>
        <dbReference type="ARBA" id="ARBA00022475"/>
    </source>
</evidence>
<keyword evidence="3" id="KW-1003">Cell membrane</keyword>
<accession>A0ABP7M1K2</accession>
<evidence type="ECO:0000313" key="13">
    <source>
        <dbReference type="Proteomes" id="UP001501565"/>
    </source>
</evidence>
<evidence type="ECO:0000313" key="12">
    <source>
        <dbReference type="EMBL" id="GAA3912942.1"/>
    </source>
</evidence>
<evidence type="ECO:0000256" key="7">
    <source>
        <dbReference type="ARBA" id="ARBA00022989"/>
    </source>
</evidence>
<dbReference type="EMBL" id="BAABBN010000004">
    <property type="protein sequence ID" value="GAA3912942.1"/>
    <property type="molecule type" value="Genomic_DNA"/>
</dbReference>
<keyword evidence="6" id="KW-0812">Transmembrane</keyword>
<protein>
    <recommendedName>
        <fullName evidence="2">Type II secretion system protein H</fullName>
    </recommendedName>
    <alternativeName>
        <fullName evidence="10">General secretion pathway protein H</fullName>
    </alternativeName>
</protein>
<evidence type="ECO:0000256" key="9">
    <source>
        <dbReference type="ARBA" id="ARBA00025772"/>
    </source>
</evidence>
<dbReference type="Pfam" id="PF12019">
    <property type="entry name" value="GspH"/>
    <property type="match status" value="1"/>
</dbReference>
<dbReference type="Proteomes" id="UP001501565">
    <property type="component" value="Unassembled WGS sequence"/>
</dbReference>
<dbReference type="SUPFAM" id="SSF54523">
    <property type="entry name" value="Pili subunits"/>
    <property type="match status" value="1"/>
</dbReference>